<evidence type="ECO:0000313" key="2">
    <source>
        <dbReference type="EMBL" id="MCC8428974.1"/>
    </source>
</evidence>
<keyword evidence="3" id="KW-1185">Reference proteome</keyword>
<feature type="chain" id="PRO_5047096286" evidence="1">
    <location>
        <begin position="21"/>
        <end position="180"/>
    </location>
</feature>
<name>A0ABS8KSD8_9HYPH</name>
<evidence type="ECO:0000256" key="1">
    <source>
        <dbReference type="SAM" id="SignalP"/>
    </source>
</evidence>
<sequence>MGIRSSVLVCGFSVALAAFSLPQTGGGAALAADKPTNAQRKGSGLPIPRFASLRSDEVNVRTGPGSRYPVDWVFKRKAMPVEIVAEYENWRKIRDWQGASGWVHQSLLTGKRSFIISAKTASLYKTPASSAEVVAKLEPEVLGEIRSCAGDWCRVKVAGGVSGWIERSGMWGVYKSEPIN</sequence>
<reference evidence="2 3" key="1">
    <citation type="submission" date="2021-11" db="EMBL/GenBank/DDBJ databases">
        <authorList>
            <person name="Lee D.-H."/>
            <person name="Kim S.-B."/>
        </authorList>
    </citation>
    <scope>NUCLEOTIDE SEQUENCE [LARGE SCALE GENOMIC DNA]</scope>
    <source>
        <strain evidence="2 3">KCTC 52223</strain>
    </source>
</reference>
<dbReference type="Proteomes" id="UP001198862">
    <property type="component" value="Unassembled WGS sequence"/>
</dbReference>
<comment type="caution">
    <text evidence="2">The sequence shown here is derived from an EMBL/GenBank/DDBJ whole genome shotgun (WGS) entry which is preliminary data.</text>
</comment>
<proteinExistence type="predicted"/>
<organism evidence="2 3">
    <name type="scientific">Reyranella aquatilis</name>
    <dbReference type="NCBI Taxonomy" id="2035356"/>
    <lineage>
        <taxon>Bacteria</taxon>
        <taxon>Pseudomonadati</taxon>
        <taxon>Pseudomonadota</taxon>
        <taxon>Alphaproteobacteria</taxon>
        <taxon>Hyphomicrobiales</taxon>
        <taxon>Reyranellaceae</taxon>
        <taxon>Reyranella</taxon>
    </lineage>
</organism>
<dbReference type="Gene3D" id="2.30.30.40">
    <property type="entry name" value="SH3 Domains"/>
    <property type="match status" value="2"/>
</dbReference>
<dbReference type="Pfam" id="PF06347">
    <property type="entry name" value="SH3_4"/>
    <property type="match status" value="2"/>
</dbReference>
<evidence type="ECO:0000313" key="3">
    <source>
        <dbReference type="Proteomes" id="UP001198862"/>
    </source>
</evidence>
<dbReference type="InterPro" id="IPR010466">
    <property type="entry name" value="DUF1058"/>
</dbReference>
<dbReference type="RefSeq" id="WP_230550193.1">
    <property type="nucleotide sequence ID" value="NZ_JAJISD010000003.1"/>
</dbReference>
<accession>A0ABS8KSD8</accession>
<gene>
    <name evidence="2" type="ORF">LJ725_08360</name>
</gene>
<keyword evidence="1" id="KW-0732">Signal</keyword>
<protein>
    <submittedName>
        <fullName evidence="2">Aspartyl-trna synthetase</fullName>
    </submittedName>
</protein>
<dbReference type="EMBL" id="JAJISD010000003">
    <property type="protein sequence ID" value="MCC8428974.1"/>
    <property type="molecule type" value="Genomic_DNA"/>
</dbReference>
<feature type="signal peptide" evidence="1">
    <location>
        <begin position="1"/>
        <end position="20"/>
    </location>
</feature>